<accession>A0A927MI27</accession>
<dbReference type="GO" id="GO:0016747">
    <property type="term" value="F:acyltransferase activity, transferring groups other than amino-acyl groups"/>
    <property type="evidence" value="ECO:0007669"/>
    <property type="project" value="InterPro"/>
</dbReference>
<dbReference type="InterPro" id="IPR054597">
    <property type="entry name" value="FeeM_cat"/>
</dbReference>
<proteinExistence type="predicted"/>
<organism evidence="2 3">
    <name type="scientific">Sporosarcina limicola</name>
    <dbReference type="NCBI Taxonomy" id="34101"/>
    <lineage>
        <taxon>Bacteria</taxon>
        <taxon>Bacillati</taxon>
        <taxon>Bacillota</taxon>
        <taxon>Bacilli</taxon>
        <taxon>Bacillales</taxon>
        <taxon>Caryophanaceae</taxon>
        <taxon>Sporosarcina</taxon>
    </lineage>
</organism>
<dbReference type="EMBL" id="JADBEL010000011">
    <property type="protein sequence ID" value="MBE1555094.1"/>
    <property type="molecule type" value="Genomic_DNA"/>
</dbReference>
<dbReference type="Proteomes" id="UP000658225">
    <property type="component" value="Unassembled WGS sequence"/>
</dbReference>
<dbReference type="InterPro" id="IPR016181">
    <property type="entry name" value="Acyl_CoA_acyltransferase"/>
</dbReference>
<dbReference type="Gene3D" id="3.40.630.30">
    <property type="match status" value="1"/>
</dbReference>
<evidence type="ECO:0000313" key="2">
    <source>
        <dbReference type="EMBL" id="MBE1555094.1"/>
    </source>
</evidence>
<reference evidence="2" key="1">
    <citation type="submission" date="2020-10" db="EMBL/GenBank/DDBJ databases">
        <title>Genomic Encyclopedia of Type Strains, Phase IV (KMG-IV): sequencing the most valuable type-strain genomes for metagenomic binning, comparative biology and taxonomic classification.</title>
        <authorList>
            <person name="Goeker M."/>
        </authorList>
    </citation>
    <scope>NUCLEOTIDE SEQUENCE</scope>
    <source>
        <strain evidence="2">DSM 13886</strain>
    </source>
</reference>
<dbReference type="InterPro" id="IPR000182">
    <property type="entry name" value="GNAT_dom"/>
</dbReference>
<dbReference type="SUPFAM" id="SSF55729">
    <property type="entry name" value="Acyl-CoA N-acyltransferases (Nat)"/>
    <property type="match status" value="1"/>
</dbReference>
<dbReference type="PROSITE" id="PS51186">
    <property type="entry name" value="GNAT"/>
    <property type="match status" value="1"/>
</dbReference>
<keyword evidence="3" id="KW-1185">Reference proteome</keyword>
<sequence length="185" mass="21455">MMNLKAIVVKDKEKLNEIYKLRYDTFVVEQQSAPISFYPNGLLKDDIDSDGFHIGCYLNEELVGCITLIKKENKPLMAERIHQLRSFPNNIYAEVMRLIIVENPEVNNFGVKAKVLGELLERIKEIVVQEQITHIYLQSTKSSQKIYESLGFEQIGSYKMYEGISNECPMLLDINNTNNRIFKEE</sequence>
<protein>
    <submittedName>
        <fullName evidence="2">GNAT family N-acyltransferase</fullName>
    </submittedName>
</protein>
<gene>
    <name evidence="2" type="ORF">H4683_002193</name>
</gene>
<dbReference type="Pfam" id="PF21926">
    <property type="entry name" value="FeeM"/>
    <property type="match status" value="1"/>
</dbReference>
<dbReference type="AlphaFoldDB" id="A0A927MI27"/>
<evidence type="ECO:0000259" key="1">
    <source>
        <dbReference type="PROSITE" id="PS51186"/>
    </source>
</evidence>
<name>A0A927MI27_9BACL</name>
<comment type="caution">
    <text evidence="2">The sequence shown here is derived from an EMBL/GenBank/DDBJ whole genome shotgun (WGS) entry which is preliminary data.</text>
</comment>
<evidence type="ECO:0000313" key="3">
    <source>
        <dbReference type="Proteomes" id="UP000658225"/>
    </source>
</evidence>
<feature type="domain" description="N-acetyltransferase" evidence="1">
    <location>
        <begin position="2"/>
        <end position="175"/>
    </location>
</feature>